<gene>
    <name evidence="1" type="ORF">J2X05_000419</name>
</gene>
<organism evidence="1 2">
    <name type="scientific">Cellvibrio fibrivorans</name>
    <dbReference type="NCBI Taxonomy" id="126350"/>
    <lineage>
        <taxon>Bacteria</taxon>
        <taxon>Pseudomonadati</taxon>
        <taxon>Pseudomonadota</taxon>
        <taxon>Gammaproteobacteria</taxon>
        <taxon>Cellvibrionales</taxon>
        <taxon>Cellvibrionaceae</taxon>
        <taxon>Cellvibrio</taxon>
    </lineage>
</organism>
<dbReference type="InterPro" id="IPR032710">
    <property type="entry name" value="NTF2-like_dom_sf"/>
</dbReference>
<protein>
    <submittedName>
        <fullName evidence="1">Ester cyclase</fullName>
    </submittedName>
</protein>
<name>A0ABU1UTB4_9GAMM</name>
<dbReference type="SUPFAM" id="SSF54427">
    <property type="entry name" value="NTF2-like"/>
    <property type="match status" value="1"/>
</dbReference>
<sequence>MSSHQPFSHHHNEQLVREFLQAAHSAQIKHLDAYVAEQVKCWGFPEFNPGNRDEYQGFFNYIADVFAAQTFSIEQLLAGDAQVLVRFRISGKHHEEFMGLPATFGELEFTATALFRLDAGVIHEVWMYNKHIMLQTAKGYRYSTRSTITLPQVCSMHAIAC</sequence>
<comment type="caution">
    <text evidence="1">The sequence shown here is derived from an EMBL/GenBank/DDBJ whole genome shotgun (WGS) entry which is preliminary data.</text>
</comment>
<dbReference type="Proteomes" id="UP001253595">
    <property type="component" value="Unassembled WGS sequence"/>
</dbReference>
<evidence type="ECO:0000313" key="1">
    <source>
        <dbReference type="EMBL" id="MDR7088416.1"/>
    </source>
</evidence>
<dbReference type="InterPro" id="IPR009959">
    <property type="entry name" value="Cyclase_SnoaL-like"/>
</dbReference>
<proteinExistence type="predicted"/>
<dbReference type="RefSeq" id="WP_310068024.1">
    <property type="nucleotide sequence ID" value="NZ_JAVDVX010000001.1"/>
</dbReference>
<dbReference type="Pfam" id="PF07366">
    <property type="entry name" value="SnoaL"/>
    <property type="match status" value="1"/>
</dbReference>
<accession>A0ABU1UTB4</accession>
<keyword evidence="2" id="KW-1185">Reference proteome</keyword>
<reference evidence="1 2" key="1">
    <citation type="submission" date="2023-07" db="EMBL/GenBank/DDBJ databases">
        <title>Sorghum-associated microbial communities from plants grown in Nebraska, USA.</title>
        <authorList>
            <person name="Schachtman D."/>
        </authorList>
    </citation>
    <scope>NUCLEOTIDE SEQUENCE [LARGE SCALE GENOMIC DNA]</scope>
    <source>
        <strain evidence="1 2">BE190</strain>
    </source>
</reference>
<dbReference type="EMBL" id="JAVDVX010000001">
    <property type="protein sequence ID" value="MDR7088416.1"/>
    <property type="molecule type" value="Genomic_DNA"/>
</dbReference>
<evidence type="ECO:0000313" key="2">
    <source>
        <dbReference type="Proteomes" id="UP001253595"/>
    </source>
</evidence>
<dbReference type="Gene3D" id="3.10.450.50">
    <property type="match status" value="1"/>
</dbReference>